<dbReference type="RefSeq" id="WP_345430776.1">
    <property type="nucleotide sequence ID" value="NZ_BAABHK010000003.1"/>
</dbReference>
<dbReference type="Proteomes" id="UP001501442">
    <property type="component" value="Unassembled WGS sequence"/>
</dbReference>
<gene>
    <name evidence="2" type="ORF">GCM10023196_023820</name>
</gene>
<reference evidence="3" key="1">
    <citation type="journal article" date="2019" name="Int. J. Syst. Evol. Microbiol.">
        <title>The Global Catalogue of Microorganisms (GCM) 10K type strain sequencing project: providing services to taxonomists for standard genome sequencing and annotation.</title>
        <authorList>
            <consortium name="The Broad Institute Genomics Platform"/>
            <consortium name="The Broad Institute Genome Sequencing Center for Infectious Disease"/>
            <person name="Wu L."/>
            <person name="Ma J."/>
        </authorList>
    </citation>
    <scope>NUCLEOTIDE SEQUENCE [LARGE SCALE GENOMIC DNA]</scope>
    <source>
        <strain evidence="3">JCM 17939</strain>
    </source>
</reference>
<name>A0ABP8U5B3_9ACTN</name>
<dbReference type="EMBL" id="BAABHK010000003">
    <property type="protein sequence ID" value="GAA4624286.1"/>
    <property type="molecule type" value="Genomic_DNA"/>
</dbReference>
<organism evidence="2 3">
    <name type="scientific">Actinoallomurus vinaceus</name>
    <dbReference type="NCBI Taxonomy" id="1080074"/>
    <lineage>
        <taxon>Bacteria</taxon>
        <taxon>Bacillati</taxon>
        <taxon>Actinomycetota</taxon>
        <taxon>Actinomycetes</taxon>
        <taxon>Streptosporangiales</taxon>
        <taxon>Thermomonosporaceae</taxon>
        <taxon>Actinoallomurus</taxon>
    </lineage>
</organism>
<comment type="caution">
    <text evidence="2">The sequence shown here is derived from an EMBL/GenBank/DDBJ whole genome shotgun (WGS) entry which is preliminary data.</text>
</comment>
<sequence>MAASQIVWTPVPNGYANGMLQISVLVAPRLSGAATLSGFTDWLTWPQVKPAYSVTFQGGNKVLATAVGPAPRLDLWQRLFTKDTPVAARPAPLAAAGVPPIRSWPSVAARSMAFSEHTLTMAFNPTAPATVNDYFPSQGDEAARKRLAEDEAVTNIYMSPERRQQAVAAINAELANGFFLGGPLRGFSAAQINFLLAELFHNRKDNTNPAPKTHSLAAHMNIIQNPGDLDFHAALSSFAQYPMLQRSLGLIVDLTVDPAAIGVPVPSDPVNLALEVAWPGAASYDAVYPVVAATLTKTAFAAKPSGTTAKDGFLALNTDQYGVIEVEADSAAALLTTFSTTLNTRSTARIFGLGRSRTRATAARPHDNGASGGGDPGGEPAPVPALRSSGFSIVQFGRAKQLHQTLTKTTTRTANLTRPATDPFSAEDLTYGVRVDVWDDTTKRWYSLCRRKGTYDVNGMAVTAEDEGIVHLAHTQQVDDPTIYLHESMFNWSGYSLVTNRPGSTQETINGKQVTVGPDSDATGPVKLKTSFHATGLPKLRYGRSYRFRARTVDITGNSRGPEDPATDSSSPMVTYLRFEAVTAPVLLPTAPRTTGESALLMVIRGNYNAPARGDCQRHVAQPRMSQLMAEHHGLYDVPASPLNPGGIDVSVYSEIAERDRRSLNTGGTADPDGWGDTHYHDDPVLAVPYITDVLARGVAFRGLPGYGADEIFPVDFANLLPLGGPNAFRIRLINGTGKPNYDRVSRVLTVRLPPGETVDVAYSSRMNDADVDLLGVWNWFVRSGHTPGGGRTVQDLRRLAAQGQLWQLTPPKTLRLSHAVIQPIAPPTYVKPVAVRRPGDTTARLIDVLKFHRASTHHVDVDATWTEPIDDPGSPEPTRRKGSAHVVKLVAAADDPEGDRLSLSDLHEFHDTIHRQVTLGATGSSRYVEFFVQKTQVALSGTTPVALAKGGIAVGTLTVTDVLTNKVFKQDFSSSSDVVGDYVVSHAAGTLARSGQGSAIADGATVAVEFVEGSVTRANTEAQQPIVVNVRSSARPSVPDIAYIVPTFGWEKAADDTRISSIRRGNGLRVYLRRPWYSSGDGEILGVVLFEGKGDLPAHLRQYVTLRGQDPIFASAPTTVAPGTSEFPLALDPKPGYRLAESDLLKELTETVAVAPHAVAYDKDRRMWCCDITMTQDKSYNPFIRLALVRFQPNSLSGLEISPIVLAQFAQLNPDRTLSMVFSASDATLVHVGVAGTTYTAATDKKSHLKVLVQVADPKPVGAVGWRTDSEVELAPSGGQWESDVRLPASRGSRPMRLVVEERERLSDQGTRLVYVDAIEI</sequence>
<accession>A0ABP8U5B3</accession>
<evidence type="ECO:0000256" key="1">
    <source>
        <dbReference type="SAM" id="MobiDB-lite"/>
    </source>
</evidence>
<feature type="region of interest" description="Disordered" evidence="1">
    <location>
        <begin position="356"/>
        <end position="384"/>
    </location>
</feature>
<evidence type="ECO:0000313" key="2">
    <source>
        <dbReference type="EMBL" id="GAA4624286.1"/>
    </source>
</evidence>
<proteinExistence type="predicted"/>
<protein>
    <recommendedName>
        <fullName evidence="4">Baseplate protein J-like domain-containing protein</fullName>
    </recommendedName>
</protein>
<evidence type="ECO:0008006" key="4">
    <source>
        <dbReference type="Google" id="ProtNLM"/>
    </source>
</evidence>
<keyword evidence="3" id="KW-1185">Reference proteome</keyword>
<evidence type="ECO:0000313" key="3">
    <source>
        <dbReference type="Proteomes" id="UP001501442"/>
    </source>
</evidence>